<protein>
    <recommendedName>
        <fullName evidence="5">Stressosome-associated protein Prli42</fullName>
    </recommendedName>
</protein>
<feature type="compositionally biased region" description="Basic and acidic residues" evidence="1">
    <location>
        <begin position="8"/>
        <end position="17"/>
    </location>
</feature>
<keyword evidence="2" id="KW-1133">Transmembrane helix</keyword>
<feature type="region of interest" description="Disordered" evidence="1">
    <location>
        <begin position="1"/>
        <end position="23"/>
    </location>
</feature>
<feature type="transmembrane region" description="Helical" evidence="2">
    <location>
        <begin position="27"/>
        <end position="48"/>
    </location>
</feature>
<accession>A0A0A5G6H5</accession>
<keyword evidence="2" id="KW-0812">Transmembrane</keyword>
<keyword evidence="2" id="KW-0472">Membrane</keyword>
<evidence type="ECO:0000313" key="4">
    <source>
        <dbReference type="Proteomes" id="UP000030403"/>
    </source>
</evidence>
<dbReference type="NCBIfam" id="NF033880">
    <property type="entry name" value="Prli42"/>
    <property type="match status" value="1"/>
</dbReference>
<dbReference type="AlphaFoldDB" id="A0A0A5G6H5"/>
<evidence type="ECO:0000256" key="1">
    <source>
        <dbReference type="SAM" id="MobiDB-lite"/>
    </source>
</evidence>
<organism evidence="3 4">
    <name type="scientific">Pontibacillus marinus BH030004 = DSM 16465</name>
    <dbReference type="NCBI Taxonomy" id="1385511"/>
    <lineage>
        <taxon>Bacteria</taxon>
        <taxon>Bacillati</taxon>
        <taxon>Bacillota</taxon>
        <taxon>Bacilli</taxon>
        <taxon>Bacillales</taxon>
        <taxon>Bacillaceae</taxon>
        <taxon>Pontibacillus</taxon>
    </lineage>
</organism>
<gene>
    <name evidence="3" type="ORF">N783_09460</name>
</gene>
<dbReference type="eggNOG" id="ENOG5030CDW">
    <property type="taxonomic scope" value="Bacteria"/>
</dbReference>
<dbReference type="EMBL" id="AVPF01000023">
    <property type="protein sequence ID" value="KGX87634.1"/>
    <property type="molecule type" value="Genomic_DNA"/>
</dbReference>
<dbReference type="RefSeq" id="WP_154657334.1">
    <property type="nucleotide sequence ID" value="NZ_AULJ01000020.1"/>
</dbReference>
<evidence type="ECO:0000256" key="2">
    <source>
        <dbReference type="SAM" id="Phobius"/>
    </source>
</evidence>
<dbReference type="Proteomes" id="UP000030403">
    <property type="component" value="Unassembled WGS sequence"/>
</dbReference>
<comment type="caution">
    <text evidence="3">The sequence shown here is derived from an EMBL/GenBank/DDBJ whole genome shotgun (WGS) entry which is preliminary data.</text>
</comment>
<reference evidence="3 4" key="1">
    <citation type="submission" date="2013-08" db="EMBL/GenBank/DDBJ databases">
        <authorList>
            <person name="Huang J."/>
            <person name="Wang G."/>
        </authorList>
    </citation>
    <scope>NUCLEOTIDE SEQUENCE [LARGE SCALE GENOMIC DNA]</scope>
    <source>
        <strain evidence="3 4">BH030004</strain>
    </source>
</reference>
<dbReference type="InterPro" id="IPR049722">
    <property type="entry name" value="Prli42-like"/>
</dbReference>
<dbReference type="STRING" id="1385511.GCA_000425225_02090"/>
<evidence type="ECO:0008006" key="5">
    <source>
        <dbReference type="Google" id="ProtNLM"/>
    </source>
</evidence>
<name>A0A0A5G6H5_9BACI</name>
<evidence type="ECO:0000313" key="3">
    <source>
        <dbReference type="EMBL" id="KGX87634.1"/>
    </source>
</evidence>
<sequence length="49" mass="5583">MASKTAKKQTEQLAERKPSKREKRQKVIIYLMIISMLLTSLLAGASMFL</sequence>
<proteinExistence type="predicted"/>
<keyword evidence="4" id="KW-1185">Reference proteome</keyword>